<dbReference type="EMBL" id="CM023477">
    <property type="protein sequence ID" value="KAH7937483.1"/>
    <property type="molecule type" value="Genomic_DNA"/>
</dbReference>
<sequence length="77" mass="8677">MPSVSYVVAMNVWMIISILFVFLGLVETALIVACTAKHKKGAERWPKPVLVDWIARALFPAAFLVHSLIYWGVYGRD</sequence>
<accession>A0ACB8C977</accession>
<gene>
    <name evidence="1" type="ORF">HPB49_012704</name>
</gene>
<evidence type="ECO:0000313" key="1">
    <source>
        <dbReference type="EMBL" id="KAH7937483.1"/>
    </source>
</evidence>
<protein>
    <submittedName>
        <fullName evidence="1">Uncharacterized protein</fullName>
    </submittedName>
</protein>
<reference evidence="1" key="1">
    <citation type="submission" date="2020-05" db="EMBL/GenBank/DDBJ databases">
        <title>Large-scale comparative analyses of tick genomes elucidate their genetic diversity and vector capacities.</title>
        <authorList>
            <person name="Jia N."/>
            <person name="Wang J."/>
            <person name="Shi W."/>
            <person name="Du L."/>
            <person name="Sun Y."/>
            <person name="Zhan W."/>
            <person name="Jiang J."/>
            <person name="Wang Q."/>
            <person name="Zhang B."/>
            <person name="Ji P."/>
            <person name="Sakyi L.B."/>
            <person name="Cui X."/>
            <person name="Yuan T."/>
            <person name="Jiang B."/>
            <person name="Yang W."/>
            <person name="Lam T.T.-Y."/>
            <person name="Chang Q."/>
            <person name="Ding S."/>
            <person name="Wang X."/>
            <person name="Zhu J."/>
            <person name="Ruan X."/>
            <person name="Zhao L."/>
            <person name="Wei J."/>
            <person name="Que T."/>
            <person name="Du C."/>
            <person name="Cheng J."/>
            <person name="Dai P."/>
            <person name="Han X."/>
            <person name="Huang E."/>
            <person name="Gao Y."/>
            <person name="Liu J."/>
            <person name="Shao H."/>
            <person name="Ye R."/>
            <person name="Li L."/>
            <person name="Wei W."/>
            <person name="Wang X."/>
            <person name="Wang C."/>
            <person name="Yang T."/>
            <person name="Huo Q."/>
            <person name="Li W."/>
            <person name="Guo W."/>
            <person name="Chen H."/>
            <person name="Zhou L."/>
            <person name="Ni X."/>
            <person name="Tian J."/>
            <person name="Zhou Y."/>
            <person name="Sheng Y."/>
            <person name="Liu T."/>
            <person name="Pan Y."/>
            <person name="Xia L."/>
            <person name="Li J."/>
            <person name="Zhao F."/>
            <person name="Cao W."/>
        </authorList>
    </citation>
    <scope>NUCLEOTIDE SEQUENCE</scope>
    <source>
        <strain evidence="1">Dsil-2018</strain>
    </source>
</reference>
<keyword evidence="2" id="KW-1185">Reference proteome</keyword>
<name>A0ACB8C977_DERSI</name>
<organism evidence="1 2">
    <name type="scientific">Dermacentor silvarum</name>
    <name type="common">Tick</name>
    <dbReference type="NCBI Taxonomy" id="543639"/>
    <lineage>
        <taxon>Eukaryota</taxon>
        <taxon>Metazoa</taxon>
        <taxon>Ecdysozoa</taxon>
        <taxon>Arthropoda</taxon>
        <taxon>Chelicerata</taxon>
        <taxon>Arachnida</taxon>
        <taxon>Acari</taxon>
        <taxon>Parasitiformes</taxon>
        <taxon>Ixodida</taxon>
        <taxon>Ixodoidea</taxon>
        <taxon>Ixodidae</taxon>
        <taxon>Rhipicephalinae</taxon>
        <taxon>Dermacentor</taxon>
    </lineage>
</organism>
<proteinExistence type="predicted"/>
<evidence type="ECO:0000313" key="2">
    <source>
        <dbReference type="Proteomes" id="UP000821865"/>
    </source>
</evidence>
<dbReference type="Proteomes" id="UP000821865">
    <property type="component" value="Chromosome 8"/>
</dbReference>
<comment type="caution">
    <text evidence="1">The sequence shown here is derived from an EMBL/GenBank/DDBJ whole genome shotgun (WGS) entry which is preliminary data.</text>
</comment>